<proteinExistence type="inferred from homology"/>
<dbReference type="PANTHER" id="PTHR30532">
    <property type="entry name" value="IRON III DICITRATE-BINDING PERIPLASMIC PROTEIN"/>
    <property type="match status" value="1"/>
</dbReference>
<evidence type="ECO:0000313" key="8">
    <source>
        <dbReference type="Proteomes" id="UP000187891"/>
    </source>
</evidence>
<accession>A0A1R3U4N3</accession>
<dbReference type="GO" id="GO:1901678">
    <property type="term" value="P:iron coordination entity transport"/>
    <property type="evidence" value="ECO:0007669"/>
    <property type="project" value="UniProtKB-ARBA"/>
</dbReference>
<dbReference type="STRING" id="1907666.DSM25559_3896"/>
<name>A0A1R3U4N3_9HYPH</name>
<dbReference type="PANTHER" id="PTHR30532:SF1">
    <property type="entry name" value="IRON(3+)-HYDROXAMATE-BINDING PROTEIN FHUD"/>
    <property type="match status" value="1"/>
</dbReference>
<reference evidence="8" key="1">
    <citation type="submission" date="2016-10" db="EMBL/GenBank/DDBJ databases">
        <authorList>
            <person name="Wibberg D."/>
        </authorList>
    </citation>
    <scope>NUCLEOTIDE SEQUENCE [LARGE SCALE GENOMIC DNA]</scope>
</reference>
<comment type="subcellular location">
    <subcellularLocation>
        <location evidence="1">Cell envelope</location>
    </subcellularLocation>
</comment>
<organism evidence="7 8">
    <name type="scientific">Agrobacterium rosae</name>
    <dbReference type="NCBI Taxonomy" id="1972867"/>
    <lineage>
        <taxon>Bacteria</taxon>
        <taxon>Pseudomonadati</taxon>
        <taxon>Pseudomonadota</taxon>
        <taxon>Alphaproteobacteria</taxon>
        <taxon>Hyphomicrobiales</taxon>
        <taxon>Rhizobiaceae</taxon>
        <taxon>Rhizobium/Agrobacterium group</taxon>
        <taxon>Agrobacterium</taxon>
    </lineage>
</organism>
<evidence type="ECO:0000256" key="5">
    <source>
        <dbReference type="ARBA" id="ARBA00022729"/>
    </source>
</evidence>
<evidence type="ECO:0000313" key="7">
    <source>
        <dbReference type="EMBL" id="SCX32312.1"/>
    </source>
</evidence>
<evidence type="ECO:0000256" key="1">
    <source>
        <dbReference type="ARBA" id="ARBA00004196"/>
    </source>
</evidence>
<protein>
    <submittedName>
        <fullName evidence="7">Iron(III)-hydroxamate-binding protein FhuD</fullName>
    </submittedName>
</protein>
<dbReference type="EMBL" id="FMUE01000011">
    <property type="protein sequence ID" value="SCX32312.1"/>
    <property type="molecule type" value="Genomic_DNA"/>
</dbReference>
<comment type="similarity">
    <text evidence="2">Belongs to the bacterial solute-binding protein 8 family.</text>
</comment>
<evidence type="ECO:0000259" key="6">
    <source>
        <dbReference type="PROSITE" id="PS50983"/>
    </source>
</evidence>
<feature type="domain" description="Fe/B12 periplasmic-binding" evidence="6">
    <location>
        <begin position="39"/>
        <end position="295"/>
    </location>
</feature>
<dbReference type="SUPFAM" id="SSF53807">
    <property type="entry name" value="Helical backbone' metal receptor"/>
    <property type="match status" value="1"/>
</dbReference>
<dbReference type="RefSeq" id="WP_077122045.1">
    <property type="nucleotide sequence ID" value="NZ_FMUE01000011.1"/>
</dbReference>
<dbReference type="InterPro" id="IPR002491">
    <property type="entry name" value="ABC_transptr_periplasmic_BD"/>
</dbReference>
<gene>
    <name evidence="7" type="primary">fhuD_2</name>
    <name evidence="7" type="ORF">DSM25559_3896</name>
</gene>
<dbReference type="InterPro" id="IPR051313">
    <property type="entry name" value="Bact_iron-sidero_bind"/>
</dbReference>
<dbReference type="PROSITE" id="PS50983">
    <property type="entry name" value="FE_B12_PBP"/>
    <property type="match status" value="1"/>
</dbReference>
<sequence>MSDALDPHRDHRLTRRQFSAGLASVFLPAEAIASTGTQKLAVLDWGWAESLLALDFQPFAVAEAPLYGDRVVTPALPTNTIDLGLRSWPNVELLRALKPDLILSQAGYGISAERLSAIAPTLAMPLYSPARQPLLAAENALKEIAHRIGRQELATRYLERSYARLDTIAHNSKDYDGRPLLIIKFTDDRLVDIYGAGGLFDDVLKRIGIANAWNGKTNNWGFATAGLEAIARYPEARLVIIEPGPPGSFLQSALWNALPAVRKGRVSMIPPTWVFGAFPSAMRFAEVLRQSLGIV</sequence>
<evidence type="ECO:0000256" key="3">
    <source>
        <dbReference type="ARBA" id="ARBA00022448"/>
    </source>
</evidence>
<dbReference type="AlphaFoldDB" id="A0A1R3U4N3"/>
<dbReference type="CDD" id="cd01146">
    <property type="entry name" value="FhuD"/>
    <property type="match status" value="1"/>
</dbReference>
<dbReference type="PRINTS" id="PR01715">
    <property type="entry name" value="FERRIBNDNGPP"/>
</dbReference>
<dbReference type="GO" id="GO:0030288">
    <property type="term" value="C:outer membrane-bounded periplasmic space"/>
    <property type="evidence" value="ECO:0007669"/>
    <property type="project" value="TreeGrafter"/>
</dbReference>
<keyword evidence="5" id="KW-0732">Signal</keyword>
<evidence type="ECO:0000256" key="2">
    <source>
        <dbReference type="ARBA" id="ARBA00008814"/>
    </source>
</evidence>
<keyword evidence="4" id="KW-0410">Iron transport</keyword>
<dbReference type="Pfam" id="PF01497">
    <property type="entry name" value="Peripla_BP_2"/>
    <property type="match status" value="1"/>
</dbReference>
<evidence type="ECO:0000256" key="4">
    <source>
        <dbReference type="ARBA" id="ARBA00022496"/>
    </source>
</evidence>
<dbReference type="Proteomes" id="UP000187891">
    <property type="component" value="Unassembled WGS sequence"/>
</dbReference>
<keyword evidence="3" id="KW-0813">Transport</keyword>
<keyword evidence="4" id="KW-0408">Iron</keyword>
<keyword evidence="4" id="KW-0406">Ion transport</keyword>
<dbReference type="Gene3D" id="3.40.50.1980">
    <property type="entry name" value="Nitrogenase molybdenum iron protein domain"/>
    <property type="match status" value="2"/>
</dbReference>